<evidence type="ECO:0000313" key="2">
    <source>
        <dbReference type="Proteomes" id="UP001367508"/>
    </source>
</evidence>
<protein>
    <submittedName>
        <fullName evidence="1">Uncharacterized protein</fullName>
    </submittedName>
</protein>
<dbReference type="GO" id="GO:0015979">
    <property type="term" value="P:photosynthesis"/>
    <property type="evidence" value="ECO:0007669"/>
    <property type="project" value="InterPro"/>
</dbReference>
<accession>A0AAN9K209</accession>
<dbReference type="EMBL" id="JAYMYQ010000010">
    <property type="protein sequence ID" value="KAK7308473.1"/>
    <property type="molecule type" value="Genomic_DNA"/>
</dbReference>
<dbReference type="InterPro" id="IPR036408">
    <property type="entry name" value="PSI_PsaA/B_sf"/>
</dbReference>
<comment type="caution">
    <text evidence="1">The sequence shown here is derived from an EMBL/GenBank/DDBJ whole genome shotgun (WGS) entry which is preliminary data.</text>
</comment>
<name>A0AAN9K209_CANGL</name>
<dbReference type="PANTHER" id="PTHR30128:SF19">
    <property type="entry name" value="PHOTOSYSTEM I P700 CHLOROPHYLL A APOPROTEIN A1-RELATED"/>
    <property type="match status" value="1"/>
</dbReference>
<reference evidence="1 2" key="1">
    <citation type="submission" date="2024-01" db="EMBL/GenBank/DDBJ databases">
        <title>The genomes of 5 underutilized Papilionoideae crops provide insights into root nodulation and disease resistanc.</title>
        <authorList>
            <person name="Jiang F."/>
        </authorList>
    </citation>
    <scope>NUCLEOTIDE SEQUENCE [LARGE SCALE GENOMIC DNA]</scope>
    <source>
        <strain evidence="1">LVBAO_FW01</strain>
        <tissue evidence="1">Leaves</tissue>
    </source>
</reference>
<keyword evidence="2" id="KW-1185">Reference proteome</keyword>
<dbReference type="GO" id="GO:0009535">
    <property type="term" value="C:chloroplast thylakoid membrane"/>
    <property type="evidence" value="ECO:0007669"/>
    <property type="project" value="TreeGrafter"/>
</dbReference>
<dbReference type="SUPFAM" id="SSF81558">
    <property type="entry name" value="Photosystem I subunits PsaA/PsaB"/>
    <property type="match status" value="1"/>
</dbReference>
<gene>
    <name evidence="1" type="ORF">VNO77_42080</name>
</gene>
<organism evidence="1 2">
    <name type="scientific">Canavalia gladiata</name>
    <name type="common">Sword bean</name>
    <name type="synonym">Dolichos gladiatus</name>
    <dbReference type="NCBI Taxonomy" id="3824"/>
    <lineage>
        <taxon>Eukaryota</taxon>
        <taxon>Viridiplantae</taxon>
        <taxon>Streptophyta</taxon>
        <taxon>Embryophyta</taxon>
        <taxon>Tracheophyta</taxon>
        <taxon>Spermatophyta</taxon>
        <taxon>Magnoliopsida</taxon>
        <taxon>eudicotyledons</taxon>
        <taxon>Gunneridae</taxon>
        <taxon>Pentapetalae</taxon>
        <taxon>rosids</taxon>
        <taxon>fabids</taxon>
        <taxon>Fabales</taxon>
        <taxon>Fabaceae</taxon>
        <taxon>Papilionoideae</taxon>
        <taxon>50 kb inversion clade</taxon>
        <taxon>NPAAA clade</taxon>
        <taxon>indigoferoid/millettioid clade</taxon>
        <taxon>Phaseoleae</taxon>
        <taxon>Canavalia</taxon>
    </lineage>
</organism>
<dbReference type="AlphaFoldDB" id="A0AAN9K209"/>
<sequence length="92" mass="9942">MIIAQRLRTSFKANPLSISSIVALGRPQDMFSDTAIQLQPVFAQWIQNTHALAPGITAPGATASTSLTWGGDNLVKRNQGKNDYSSKTKDII</sequence>
<dbReference type="PANTHER" id="PTHR30128">
    <property type="entry name" value="OUTER MEMBRANE PROTEIN, OMPA-RELATED"/>
    <property type="match status" value="1"/>
</dbReference>
<evidence type="ECO:0000313" key="1">
    <source>
        <dbReference type="EMBL" id="KAK7308473.1"/>
    </source>
</evidence>
<dbReference type="Pfam" id="PF00223">
    <property type="entry name" value="PsaA_PsaB"/>
    <property type="match status" value="1"/>
</dbReference>
<dbReference type="Gene3D" id="1.20.1130.10">
    <property type="entry name" value="Photosystem I PsaA/PsaB"/>
    <property type="match status" value="1"/>
</dbReference>
<proteinExistence type="predicted"/>
<dbReference type="Proteomes" id="UP001367508">
    <property type="component" value="Unassembled WGS sequence"/>
</dbReference>
<dbReference type="InterPro" id="IPR001280">
    <property type="entry name" value="PSI_PsaA/B"/>
</dbReference>